<feature type="transmembrane region" description="Helical" evidence="8">
    <location>
        <begin position="12"/>
        <end position="35"/>
    </location>
</feature>
<feature type="transmembrane region" description="Helical" evidence="8">
    <location>
        <begin position="293"/>
        <end position="314"/>
    </location>
</feature>
<dbReference type="PANTHER" id="PTHR21716">
    <property type="entry name" value="TRANSMEMBRANE PROTEIN"/>
    <property type="match status" value="1"/>
</dbReference>
<evidence type="ECO:0000313" key="10">
    <source>
        <dbReference type="Proteomes" id="UP000886808"/>
    </source>
</evidence>
<feature type="transmembrane region" description="Helical" evidence="8">
    <location>
        <begin position="178"/>
        <end position="201"/>
    </location>
</feature>
<dbReference type="Proteomes" id="UP000886808">
    <property type="component" value="Unassembled WGS sequence"/>
</dbReference>
<feature type="transmembrane region" description="Helical" evidence="8">
    <location>
        <begin position="321"/>
        <end position="342"/>
    </location>
</feature>
<feature type="transmembrane region" description="Helical" evidence="8">
    <location>
        <begin position="82"/>
        <end position="104"/>
    </location>
</feature>
<feature type="transmembrane region" description="Helical" evidence="8">
    <location>
        <begin position="41"/>
        <end position="62"/>
    </location>
</feature>
<keyword evidence="5 8" id="KW-0812">Transmembrane</keyword>
<keyword evidence="7 8" id="KW-0472">Membrane</keyword>
<keyword evidence="6 8" id="KW-1133">Transmembrane helix</keyword>
<comment type="similarity">
    <text evidence="2">Belongs to the autoinducer-2 exporter (AI-2E) (TC 2.A.86) family.</text>
</comment>
<dbReference type="PANTHER" id="PTHR21716:SF53">
    <property type="entry name" value="PERMEASE PERM-RELATED"/>
    <property type="match status" value="1"/>
</dbReference>
<dbReference type="EMBL" id="DXIE01000035">
    <property type="protein sequence ID" value="HIV62451.1"/>
    <property type="molecule type" value="Genomic_DNA"/>
</dbReference>
<dbReference type="AlphaFoldDB" id="A0A9D1PHW7"/>
<reference evidence="9" key="2">
    <citation type="submission" date="2021-04" db="EMBL/GenBank/DDBJ databases">
        <authorList>
            <person name="Gilroy R."/>
        </authorList>
    </citation>
    <scope>NUCLEOTIDE SEQUENCE</scope>
    <source>
        <strain evidence="9">CHK193-4272</strain>
    </source>
</reference>
<dbReference type="Pfam" id="PF01594">
    <property type="entry name" value="AI-2E_transport"/>
    <property type="match status" value="1"/>
</dbReference>
<evidence type="ECO:0000256" key="8">
    <source>
        <dbReference type="SAM" id="Phobius"/>
    </source>
</evidence>
<evidence type="ECO:0000256" key="4">
    <source>
        <dbReference type="ARBA" id="ARBA00022475"/>
    </source>
</evidence>
<accession>A0A9D1PHW7</accession>
<dbReference type="GO" id="GO:0055085">
    <property type="term" value="P:transmembrane transport"/>
    <property type="evidence" value="ECO:0007669"/>
    <property type="project" value="TreeGrafter"/>
</dbReference>
<evidence type="ECO:0000256" key="3">
    <source>
        <dbReference type="ARBA" id="ARBA00022448"/>
    </source>
</evidence>
<reference evidence="9" key="1">
    <citation type="journal article" date="2021" name="PeerJ">
        <title>Extensive microbial diversity within the chicken gut microbiome revealed by metagenomics and culture.</title>
        <authorList>
            <person name="Gilroy R."/>
            <person name="Ravi A."/>
            <person name="Getino M."/>
            <person name="Pursley I."/>
            <person name="Horton D.L."/>
            <person name="Alikhan N.F."/>
            <person name="Baker D."/>
            <person name="Gharbi K."/>
            <person name="Hall N."/>
            <person name="Watson M."/>
            <person name="Adriaenssens E.M."/>
            <person name="Foster-Nyarko E."/>
            <person name="Jarju S."/>
            <person name="Secka A."/>
            <person name="Antonio M."/>
            <person name="Oren A."/>
            <person name="Chaudhuri R.R."/>
            <person name="La Ragione R."/>
            <person name="Hildebrand F."/>
            <person name="Pallen M.J."/>
        </authorList>
    </citation>
    <scope>NUCLEOTIDE SEQUENCE</scope>
    <source>
        <strain evidence="9">CHK193-4272</strain>
    </source>
</reference>
<evidence type="ECO:0000313" key="9">
    <source>
        <dbReference type="EMBL" id="HIV62451.1"/>
    </source>
</evidence>
<dbReference type="InterPro" id="IPR002549">
    <property type="entry name" value="AI-2E-like"/>
</dbReference>
<proteinExistence type="inferred from homology"/>
<dbReference type="GO" id="GO:0005886">
    <property type="term" value="C:plasma membrane"/>
    <property type="evidence" value="ECO:0007669"/>
    <property type="project" value="UniProtKB-SubCell"/>
</dbReference>
<keyword evidence="4" id="KW-1003">Cell membrane</keyword>
<comment type="caution">
    <text evidence="9">The sequence shown here is derived from an EMBL/GenBank/DDBJ whole genome shotgun (WGS) entry which is preliminary data.</text>
</comment>
<feature type="transmembrane region" description="Helical" evidence="8">
    <location>
        <begin position="348"/>
        <end position="368"/>
    </location>
</feature>
<evidence type="ECO:0000256" key="2">
    <source>
        <dbReference type="ARBA" id="ARBA00009773"/>
    </source>
</evidence>
<evidence type="ECO:0000256" key="5">
    <source>
        <dbReference type="ARBA" id="ARBA00022692"/>
    </source>
</evidence>
<keyword evidence="3" id="KW-0813">Transport</keyword>
<name>A0A9D1PHW7_9FIRM</name>
<gene>
    <name evidence="9" type="ORF">H9746_06400</name>
</gene>
<evidence type="ECO:0000256" key="7">
    <source>
        <dbReference type="ARBA" id="ARBA00023136"/>
    </source>
</evidence>
<sequence>MDLNRNNMQKIALLIVFTILLLVGLQNIGYIYLALKGFFRLVLPFVIGGAIAFILNVPMKCIERNLFPEKYKKNPLYKLRRLISLLLTLALLVAILSILSLLIIPQMAESILTVGSRISVATGKLINYLNTLAVTNPELVSELEDFASNLRSIDWQKIGETVYNFFANGNILGNTFSFASSVISGFTNFIIGMVFAIYLLLQKETLGGQFKRVVYSFFPEKHADRFFEICQLASDTFSSFISGQCLEACILGSLFFIAMTLLNMPYALIISVLIAITSLIPVFGAFIGCAVGIFLILIVNPIQALWFLILFLVLQQLENNLIYPHVVGGSVGLPSIWVLMAVTLGGSTMGVIGMIINIPLFSVIYTLLKQSVRRRLRNKNIDKNKLK</sequence>
<organism evidence="9 10">
    <name type="scientific">Candidatus Butyricicoccus avistercoris</name>
    <dbReference type="NCBI Taxonomy" id="2838518"/>
    <lineage>
        <taxon>Bacteria</taxon>
        <taxon>Bacillati</taxon>
        <taxon>Bacillota</taxon>
        <taxon>Clostridia</taxon>
        <taxon>Eubacteriales</taxon>
        <taxon>Butyricicoccaceae</taxon>
        <taxon>Butyricicoccus</taxon>
    </lineage>
</organism>
<evidence type="ECO:0000256" key="1">
    <source>
        <dbReference type="ARBA" id="ARBA00004651"/>
    </source>
</evidence>
<feature type="transmembrane region" description="Helical" evidence="8">
    <location>
        <begin position="266"/>
        <end position="287"/>
    </location>
</feature>
<evidence type="ECO:0000256" key="6">
    <source>
        <dbReference type="ARBA" id="ARBA00022989"/>
    </source>
</evidence>
<protein>
    <submittedName>
        <fullName evidence="9">AI-2E family transporter</fullName>
    </submittedName>
</protein>
<comment type="subcellular location">
    <subcellularLocation>
        <location evidence="1">Cell membrane</location>
        <topology evidence="1">Multi-pass membrane protein</topology>
    </subcellularLocation>
</comment>